<accession>A0A1M2VFT7</accession>
<dbReference type="OMA" id="NSRNHAC"/>
<dbReference type="PANTHER" id="PTHR33099:SF11">
    <property type="entry name" value="FE2OG DIOXYGENASE DOMAIN-CONTAINING PROTEIN"/>
    <property type="match status" value="1"/>
</dbReference>
<dbReference type="AlphaFoldDB" id="A0A1M2VFT7"/>
<dbReference type="EMBL" id="MNAD01001313">
    <property type="protein sequence ID" value="OJT06393.1"/>
    <property type="molecule type" value="Genomic_DNA"/>
</dbReference>
<gene>
    <name evidence="2" type="ORF">TRAPUB_2767</name>
</gene>
<evidence type="ECO:0000313" key="2">
    <source>
        <dbReference type="EMBL" id="OJT06393.1"/>
    </source>
</evidence>
<dbReference type="Proteomes" id="UP000184267">
    <property type="component" value="Unassembled WGS sequence"/>
</dbReference>
<proteinExistence type="predicted"/>
<feature type="non-terminal residue" evidence="2">
    <location>
        <position position="1"/>
    </location>
</feature>
<dbReference type="Gene3D" id="2.60.120.620">
    <property type="entry name" value="q2cbj1_9rhob like domain"/>
    <property type="match status" value="1"/>
</dbReference>
<keyword evidence="3" id="KW-1185">Reference proteome</keyword>
<organism evidence="2 3">
    <name type="scientific">Trametes pubescens</name>
    <name type="common">White-rot fungus</name>
    <dbReference type="NCBI Taxonomy" id="154538"/>
    <lineage>
        <taxon>Eukaryota</taxon>
        <taxon>Fungi</taxon>
        <taxon>Dikarya</taxon>
        <taxon>Basidiomycota</taxon>
        <taxon>Agaricomycotina</taxon>
        <taxon>Agaricomycetes</taxon>
        <taxon>Polyporales</taxon>
        <taxon>Polyporaceae</taxon>
        <taxon>Trametes</taxon>
    </lineage>
</organism>
<feature type="region of interest" description="Disordered" evidence="1">
    <location>
        <begin position="512"/>
        <end position="566"/>
    </location>
</feature>
<evidence type="ECO:0000313" key="3">
    <source>
        <dbReference type="Proteomes" id="UP000184267"/>
    </source>
</evidence>
<reference evidence="2 3" key="1">
    <citation type="submission" date="2016-10" db="EMBL/GenBank/DDBJ databases">
        <title>Genome sequence of the basidiomycete white-rot fungus Trametes pubescens.</title>
        <authorList>
            <person name="Makela M.R."/>
            <person name="Granchi Z."/>
            <person name="Peng M."/>
            <person name="De Vries R.P."/>
            <person name="Grigoriev I."/>
            <person name="Riley R."/>
            <person name="Hilden K."/>
        </authorList>
    </citation>
    <scope>NUCLEOTIDE SEQUENCE [LARGE SCALE GENOMIC DNA]</scope>
    <source>
        <strain evidence="2 3">FBCC735</strain>
    </source>
</reference>
<protein>
    <submittedName>
        <fullName evidence="2">Uncharacterized protein</fullName>
    </submittedName>
</protein>
<comment type="caution">
    <text evidence="2">The sequence shown here is derived from an EMBL/GenBank/DDBJ whole genome shotgun (WGS) entry which is preliminary data.</text>
</comment>
<name>A0A1M2VFT7_TRAPU</name>
<sequence length="566" mass="64046">SADVASGQQKAEDDGVTVQRLDGLPVALKIIRALQRADRKLRQIGVCPTKHAAQTEMMLSYGPAADDKYHKVIRDDDEEYNYGKKATAQEKANAARIKRNEELFGKLEAVADANSRNHACGYLDKPFNLRISRPGCEFDEPISPNRTNLVHRRKTLEDMMMDNAVHKRLKEWYKNALVSGYGDVREQVTKVNKSVRTAREINTSEFTVEDELLRRVENIWKEQFLPGCDVRAEPYKIHLYGPGGHFKEHRDTPQKDLMGTFLLGLGDTTDSGGLKIDGQNIQAGSGSWCAFYPDVLHSVTKLSGGYRAVIAFKIFRTSSSATELGDSDTQRAAEVRRRVEEVVSQLEAPYGILLEHKYCLGTDEFSGFDGLLVNAVRAQSAGRFDVHHLPVVVSSWSVWGSESTDDRFEDYAIRCSTRVYPFTNGHIDFLNNRVDEESWKTVSHEACGCAWLEDVEDVQFYAVDLSQRTMFPFQHEQQETCNHVGNEAQAWREDSVYLSYALLVLPKAIAKEKAEEEEADGEVSKEEESDEEESEELDGSEEYEDSEQEDSDEDESGEEEAEERYR</sequence>
<dbReference type="OrthoDB" id="3058546at2759"/>
<feature type="compositionally biased region" description="Acidic residues" evidence="1">
    <location>
        <begin position="515"/>
        <end position="566"/>
    </location>
</feature>
<evidence type="ECO:0000256" key="1">
    <source>
        <dbReference type="SAM" id="MobiDB-lite"/>
    </source>
</evidence>
<dbReference type="PANTHER" id="PTHR33099">
    <property type="entry name" value="FE2OG DIOXYGENASE DOMAIN-CONTAINING PROTEIN"/>
    <property type="match status" value="1"/>
</dbReference>